<reference evidence="2 3" key="1">
    <citation type="submission" date="2022-05" db="EMBL/GenBank/DDBJ databases">
        <authorList>
            <consortium name="Genoscope - CEA"/>
            <person name="William W."/>
        </authorList>
    </citation>
    <scope>NUCLEOTIDE SEQUENCE [LARGE SCALE GENOMIC DNA]</scope>
</reference>
<organism evidence="2 3">
    <name type="scientific">Porites evermanni</name>
    <dbReference type="NCBI Taxonomy" id="104178"/>
    <lineage>
        <taxon>Eukaryota</taxon>
        <taxon>Metazoa</taxon>
        <taxon>Cnidaria</taxon>
        <taxon>Anthozoa</taxon>
        <taxon>Hexacorallia</taxon>
        <taxon>Scleractinia</taxon>
        <taxon>Fungiina</taxon>
        <taxon>Poritidae</taxon>
        <taxon>Porites</taxon>
    </lineage>
</organism>
<dbReference type="EMBL" id="CALNXI010000057">
    <property type="protein sequence ID" value="CAH3017202.1"/>
    <property type="molecule type" value="Genomic_DNA"/>
</dbReference>
<dbReference type="Proteomes" id="UP001159427">
    <property type="component" value="Unassembled WGS sequence"/>
</dbReference>
<sequence length="304" mass="33698">MAAVLFKYVTAEAGKFSGNDHSSGHKRKMVDEFLTGKGWHFIGNQAFHSEPSFGTVREQMVSQARAIWDIEELLKWKPTLKDYLKDSLVIVGQVYDINSLMESSSVKRLTRKEGDDKRPTALLELESTKNYSVMKDRAFPNGSTTKASIANAVKATKLGQPKIKSPVKPKVKNTTRPARVRPMGSATKATSHPIVNFPRTPVTTAKSKSGTTLLIRPGHSRSDMNSNLLSAASRDDNQSMDGDDMTPLYLTCLEEDSDHGEKDVIRDFGRLSGYHVETFVTRDICTKNLCCSNVNTDPSERVVV</sequence>
<name>A0ABN8LNF1_9CNID</name>
<comment type="caution">
    <text evidence="2">The sequence shown here is derived from an EMBL/GenBank/DDBJ whole genome shotgun (WGS) entry which is preliminary data.</text>
</comment>
<proteinExistence type="predicted"/>
<evidence type="ECO:0000313" key="3">
    <source>
        <dbReference type="Proteomes" id="UP001159427"/>
    </source>
</evidence>
<evidence type="ECO:0000313" key="2">
    <source>
        <dbReference type="EMBL" id="CAH3017202.1"/>
    </source>
</evidence>
<feature type="region of interest" description="Disordered" evidence="1">
    <location>
        <begin position="163"/>
        <end position="209"/>
    </location>
</feature>
<protein>
    <submittedName>
        <fullName evidence="2">Uncharacterized protein</fullName>
    </submittedName>
</protein>
<accession>A0ABN8LNF1</accession>
<keyword evidence="3" id="KW-1185">Reference proteome</keyword>
<gene>
    <name evidence="2" type="ORF">PEVE_00036122</name>
</gene>
<evidence type="ECO:0000256" key="1">
    <source>
        <dbReference type="SAM" id="MobiDB-lite"/>
    </source>
</evidence>